<dbReference type="Proteomes" id="UP000269721">
    <property type="component" value="Unassembled WGS sequence"/>
</dbReference>
<keyword evidence="3 5" id="KW-1133">Transmembrane helix</keyword>
<dbReference type="OrthoDB" id="448280at2759"/>
<dbReference type="InterPro" id="IPR003689">
    <property type="entry name" value="ZIP"/>
</dbReference>
<dbReference type="GO" id="GO:0005385">
    <property type="term" value="F:zinc ion transmembrane transporter activity"/>
    <property type="evidence" value="ECO:0007669"/>
    <property type="project" value="TreeGrafter"/>
</dbReference>
<dbReference type="PANTHER" id="PTHR11040:SF44">
    <property type="entry name" value="PROTEIN ZNTC-RELATED"/>
    <property type="match status" value="1"/>
</dbReference>
<dbReference type="GO" id="GO:0005886">
    <property type="term" value="C:plasma membrane"/>
    <property type="evidence" value="ECO:0007669"/>
    <property type="project" value="TreeGrafter"/>
</dbReference>
<gene>
    <name evidence="6" type="ORF">BDK51DRAFT_14413</name>
</gene>
<evidence type="ECO:0000256" key="2">
    <source>
        <dbReference type="ARBA" id="ARBA00022692"/>
    </source>
</evidence>
<feature type="non-terminal residue" evidence="6">
    <location>
        <position position="209"/>
    </location>
</feature>
<keyword evidence="4 5" id="KW-0472">Membrane</keyword>
<keyword evidence="2 5" id="KW-0812">Transmembrane</keyword>
<protein>
    <recommendedName>
        <fullName evidence="8">Zinc/iron permease</fullName>
    </recommendedName>
</protein>
<proteinExistence type="predicted"/>
<sequence>YDAQLHVISIFVIMGLSFLGTMLPILAKWTRLVEVVSPPLPYLFGVGVILATSLVHMLSPGQTTLTNPCLPPLFQDYGSWSGAIALLGMLTIHSAQLVARERGGVGCVEMADTIDVEGGEGMPLLHSRKLVVRKSLMAAERRVATFVLEAGVASHSVIVGLTLGSARAEFNSLFIALCFHQFFEGMALSSVVLDAEFEKKIVALIMVIF</sequence>
<dbReference type="PANTHER" id="PTHR11040">
    <property type="entry name" value="ZINC/IRON TRANSPORTER"/>
    <property type="match status" value="1"/>
</dbReference>
<accession>A0A4P9WG02</accession>
<organism evidence="6 7">
    <name type="scientific">Blyttiomyces helicus</name>
    <dbReference type="NCBI Taxonomy" id="388810"/>
    <lineage>
        <taxon>Eukaryota</taxon>
        <taxon>Fungi</taxon>
        <taxon>Fungi incertae sedis</taxon>
        <taxon>Chytridiomycota</taxon>
        <taxon>Chytridiomycota incertae sedis</taxon>
        <taxon>Chytridiomycetes</taxon>
        <taxon>Chytridiomycetes incertae sedis</taxon>
        <taxon>Blyttiomyces</taxon>
    </lineage>
</organism>
<feature type="transmembrane region" description="Helical" evidence="5">
    <location>
        <begin position="6"/>
        <end position="27"/>
    </location>
</feature>
<evidence type="ECO:0008006" key="8">
    <source>
        <dbReference type="Google" id="ProtNLM"/>
    </source>
</evidence>
<dbReference type="EMBL" id="KZ994937">
    <property type="protein sequence ID" value="RKO91719.1"/>
    <property type="molecule type" value="Genomic_DNA"/>
</dbReference>
<feature type="transmembrane region" description="Helical" evidence="5">
    <location>
        <begin position="79"/>
        <end position="99"/>
    </location>
</feature>
<evidence type="ECO:0000256" key="3">
    <source>
        <dbReference type="ARBA" id="ARBA00022989"/>
    </source>
</evidence>
<evidence type="ECO:0000256" key="4">
    <source>
        <dbReference type="ARBA" id="ARBA00023136"/>
    </source>
</evidence>
<dbReference type="AlphaFoldDB" id="A0A4P9WG02"/>
<name>A0A4P9WG02_9FUNG</name>
<evidence type="ECO:0000313" key="6">
    <source>
        <dbReference type="EMBL" id="RKO91719.1"/>
    </source>
</evidence>
<feature type="non-terminal residue" evidence="6">
    <location>
        <position position="1"/>
    </location>
</feature>
<reference evidence="7" key="1">
    <citation type="journal article" date="2018" name="Nat. Microbiol.">
        <title>Leveraging single-cell genomics to expand the fungal tree of life.</title>
        <authorList>
            <person name="Ahrendt S.R."/>
            <person name="Quandt C.A."/>
            <person name="Ciobanu D."/>
            <person name="Clum A."/>
            <person name="Salamov A."/>
            <person name="Andreopoulos B."/>
            <person name="Cheng J.F."/>
            <person name="Woyke T."/>
            <person name="Pelin A."/>
            <person name="Henrissat B."/>
            <person name="Reynolds N.K."/>
            <person name="Benny G.L."/>
            <person name="Smith M.E."/>
            <person name="James T.Y."/>
            <person name="Grigoriev I.V."/>
        </authorList>
    </citation>
    <scope>NUCLEOTIDE SEQUENCE [LARGE SCALE GENOMIC DNA]</scope>
</reference>
<keyword evidence="7" id="KW-1185">Reference proteome</keyword>
<dbReference type="Pfam" id="PF02535">
    <property type="entry name" value="Zip"/>
    <property type="match status" value="1"/>
</dbReference>
<evidence type="ECO:0000256" key="5">
    <source>
        <dbReference type="SAM" id="Phobius"/>
    </source>
</evidence>
<evidence type="ECO:0000256" key="1">
    <source>
        <dbReference type="ARBA" id="ARBA00004141"/>
    </source>
</evidence>
<comment type="subcellular location">
    <subcellularLocation>
        <location evidence="1">Membrane</location>
        <topology evidence="1">Multi-pass membrane protein</topology>
    </subcellularLocation>
</comment>
<feature type="transmembrane region" description="Helical" evidence="5">
    <location>
        <begin position="39"/>
        <end position="59"/>
    </location>
</feature>
<evidence type="ECO:0000313" key="7">
    <source>
        <dbReference type="Proteomes" id="UP000269721"/>
    </source>
</evidence>